<sequence length="88" mass="9853">MKFTVVWLPAAEAELTEIWMACEQRNLVSAAAGEIDRLLGDAPFEVGESRDGTTRVLISAPLVVTYQASEADRIVWVASVRLHQKRRR</sequence>
<dbReference type="KEGG" id="llh:I41_29510"/>
<accession>A0A517TZF6</accession>
<evidence type="ECO:0000313" key="2">
    <source>
        <dbReference type="Proteomes" id="UP000317909"/>
    </source>
</evidence>
<dbReference type="Proteomes" id="UP000317909">
    <property type="component" value="Chromosome"/>
</dbReference>
<dbReference type="RefSeq" id="WP_145433361.1">
    <property type="nucleotide sequence ID" value="NZ_CP036339.1"/>
</dbReference>
<dbReference type="EMBL" id="CP036339">
    <property type="protein sequence ID" value="QDT73760.1"/>
    <property type="molecule type" value="Genomic_DNA"/>
</dbReference>
<evidence type="ECO:0008006" key="3">
    <source>
        <dbReference type="Google" id="ProtNLM"/>
    </source>
</evidence>
<dbReference type="OrthoDB" id="290557at2"/>
<proteinExistence type="predicted"/>
<gene>
    <name evidence="1" type="ORF">I41_29510</name>
</gene>
<organism evidence="1 2">
    <name type="scientific">Lacipirellula limnantheis</name>
    <dbReference type="NCBI Taxonomy" id="2528024"/>
    <lineage>
        <taxon>Bacteria</taxon>
        <taxon>Pseudomonadati</taxon>
        <taxon>Planctomycetota</taxon>
        <taxon>Planctomycetia</taxon>
        <taxon>Pirellulales</taxon>
        <taxon>Lacipirellulaceae</taxon>
        <taxon>Lacipirellula</taxon>
    </lineage>
</organism>
<name>A0A517TZF6_9BACT</name>
<reference evidence="1 2" key="1">
    <citation type="submission" date="2019-02" db="EMBL/GenBank/DDBJ databases">
        <title>Deep-cultivation of Planctomycetes and their phenomic and genomic characterization uncovers novel biology.</title>
        <authorList>
            <person name="Wiegand S."/>
            <person name="Jogler M."/>
            <person name="Boedeker C."/>
            <person name="Pinto D."/>
            <person name="Vollmers J."/>
            <person name="Rivas-Marin E."/>
            <person name="Kohn T."/>
            <person name="Peeters S.H."/>
            <person name="Heuer A."/>
            <person name="Rast P."/>
            <person name="Oberbeckmann S."/>
            <person name="Bunk B."/>
            <person name="Jeske O."/>
            <person name="Meyerdierks A."/>
            <person name="Storesund J.E."/>
            <person name="Kallscheuer N."/>
            <person name="Luecker S."/>
            <person name="Lage O.M."/>
            <person name="Pohl T."/>
            <person name="Merkel B.J."/>
            <person name="Hornburger P."/>
            <person name="Mueller R.-W."/>
            <person name="Bruemmer F."/>
            <person name="Labrenz M."/>
            <person name="Spormann A.M."/>
            <person name="Op den Camp H."/>
            <person name="Overmann J."/>
            <person name="Amann R."/>
            <person name="Jetten M.S.M."/>
            <person name="Mascher T."/>
            <person name="Medema M.H."/>
            <person name="Devos D.P."/>
            <person name="Kaster A.-K."/>
            <person name="Ovreas L."/>
            <person name="Rohde M."/>
            <person name="Galperin M.Y."/>
            <person name="Jogler C."/>
        </authorList>
    </citation>
    <scope>NUCLEOTIDE SEQUENCE [LARGE SCALE GENOMIC DNA]</scope>
    <source>
        <strain evidence="1 2">I41</strain>
    </source>
</reference>
<dbReference type="AlphaFoldDB" id="A0A517TZF6"/>
<evidence type="ECO:0000313" key="1">
    <source>
        <dbReference type="EMBL" id="QDT73760.1"/>
    </source>
</evidence>
<keyword evidence="2" id="KW-1185">Reference proteome</keyword>
<protein>
    <recommendedName>
        <fullName evidence="3">Plasmid stabilization system protein</fullName>
    </recommendedName>
</protein>